<dbReference type="AlphaFoldDB" id="A0A369C9T2"/>
<protein>
    <submittedName>
        <fullName evidence="1">Uncharacterized protein</fullName>
    </submittedName>
</protein>
<proteinExistence type="predicted"/>
<evidence type="ECO:0000313" key="1">
    <source>
        <dbReference type="EMBL" id="RCX30790.1"/>
    </source>
</evidence>
<dbReference type="RefSeq" id="WP_114279765.1">
    <property type="nucleotide sequence ID" value="NZ_QPJY01000004.1"/>
</dbReference>
<reference evidence="1 2" key="1">
    <citation type="submission" date="2018-07" db="EMBL/GenBank/DDBJ databases">
        <title>Genomic Encyclopedia of Type Strains, Phase IV (KMG-IV): sequencing the most valuable type-strain genomes for metagenomic binning, comparative biology and taxonomic classification.</title>
        <authorList>
            <person name="Goeker M."/>
        </authorList>
    </citation>
    <scope>NUCLEOTIDE SEQUENCE [LARGE SCALE GENOMIC DNA]</scope>
    <source>
        <strain evidence="1 2">DSM 26407</strain>
    </source>
</reference>
<organism evidence="1 2">
    <name type="scientific">Thioalbus denitrificans</name>
    <dbReference type="NCBI Taxonomy" id="547122"/>
    <lineage>
        <taxon>Bacteria</taxon>
        <taxon>Pseudomonadati</taxon>
        <taxon>Pseudomonadota</taxon>
        <taxon>Gammaproteobacteria</taxon>
        <taxon>Chromatiales</taxon>
        <taxon>Ectothiorhodospiraceae</taxon>
        <taxon>Thioalbus</taxon>
    </lineage>
</organism>
<name>A0A369C9T2_9GAMM</name>
<evidence type="ECO:0000313" key="2">
    <source>
        <dbReference type="Proteomes" id="UP000252707"/>
    </source>
</evidence>
<dbReference type="EMBL" id="QPJY01000004">
    <property type="protein sequence ID" value="RCX30790.1"/>
    <property type="molecule type" value="Genomic_DNA"/>
</dbReference>
<accession>A0A369C9T2</accession>
<dbReference type="Proteomes" id="UP000252707">
    <property type="component" value="Unassembled WGS sequence"/>
</dbReference>
<sequence>MDAREGVLELPGSGLEPTPAELRREIDELERRIQSGNAVSDDYTRLEHRRLLLDALRELSGDP</sequence>
<keyword evidence="2" id="KW-1185">Reference proteome</keyword>
<comment type="caution">
    <text evidence="1">The sequence shown here is derived from an EMBL/GenBank/DDBJ whole genome shotgun (WGS) entry which is preliminary data.</text>
</comment>
<gene>
    <name evidence="1" type="ORF">DFQ59_104228</name>
</gene>